<dbReference type="AlphaFoldDB" id="A0A4U6QMM2"/>
<accession>A0A4U6QMM2</accession>
<keyword evidence="2" id="KW-1185">Reference proteome</keyword>
<dbReference type="EMBL" id="SZZH01000001">
    <property type="protein sequence ID" value="TKV61843.1"/>
    <property type="molecule type" value="Genomic_DNA"/>
</dbReference>
<evidence type="ECO:0000313" key="1">
    <source>
        <dbReference type="EMBL" id="TKV61843.1"/>
    </source>
</evidence>
<gene>
    <name evidence="1" type="ORF">FDO65_09970</name>
</gene>
<dbReference type="Proteomes" id="UP000306985">
    <property type="component" value="Unassembled WGS sequence"/>
</dbReference>
<proteinExistence type="predicted"/>
<organism evidence="1 2">
    <name type="scientific">Nakamurella flava</name>
    <dbReference type="NCBI Taxonomy" id="2576308"/>
    <lineage>
        <taxon>Bacteria</taxon>
        <taxon>Bacillati</taxon>
        <taxon>Actinomycetota</taxon>
        <taxon>Actinomycetes</taxon>
        <taxon>Nakamurellales</taxon>
        <taxon>Nakamurellaceae</taxon>
        <taxon>Nakamurella</taxon>
    </lineage>
</organism>
<evidence type="ECO:0000313" key="2">
    <source>
        <dbReference type="Proteomes" id="UP000306985"/>
    </source>
</evidence>
<protein>
    <submittedName>
        <fullName evidence="1">Uncharacterized protein</fullName>
    </submittedName>
</protein>
<name>A0A4U6QMM2_9ACTN</name>
<comment type="caution">
    <text evidence="1">The sequence shown here is derived from an EMBL/GenBank/DDBJ whole genome shotgun (WGS) entry which is preliminary data.</text>
</comment>
<reference evidence="1 2" key="1">
    <citation type="submission" date="2019-05" db="EMBL/GenBank/DDBJ databases">
        <title>Nakamurella sp. N5BH11, whole genome shotgun sequence.</title>
        <authorList>
            <person name="Tuo L."/>
        </authorList>
    </citation>
    <scope>NUCLEOTIDE SEQUENCE [LARGE SCALE GENOMIC DNA]</scope>
    <source>
        <strain evidence="1 2">N5BH11</strain>
    </source>
</reference>
<sequence length="116" mass="12985">MTAGVGVPFGVYRLCRALPALRRVPSHDEHFIDRAAREVAVRTGERRLAAEVAAWRAEDPAGFEAVMADLRLRDLLERTAAVVVPDAVRRPWPIRPQVSIAKEPEDFGPFEIEEDL</sequence>
<dbReference type="RefSeq" id="WP_137449148.1">
    <property type="nucleotide sequence ID" value="NZ_SZZH01000001.1"/>
</dbReference>